<comment type="similarity">
    <text evidence="1">Belongs to the glutaredoxin family.</text>
</comment>
<protein>
    <recommendedName>
        <fullName evidence="1">Glutaredoxin-like protein</fullName>
    </recommendedName>
</protein>
<keyword evidence="3" id="KW-1185">Reference proteome</keyword>
<organism evidence="2">
    <name type="scientific">Eremomyces bilateralis CBS 781.70</name>
    <dbReference type="NCBI Taxonomy" id="1392243"/>
    <lineage>
        <taxon>Eukaryota</taxon>
        <taxon>Fungi</taxon>
        <taxon>Dikarya</taxon>
        <taxon>Ascomycota</taxon>
        <taxon>Pezizomycotina</taxon>
        <taxon>Dothideomycetes</taxon>
        <taxon>Dothideomycetes incertae sedis</taxon>
        <taxon>Eremomycetales</taxon>
        <taxon>Eremomycetaceae</taxon>
        <taxon>Eremomyces</taxon>
    </lineage>
</organism>
<reference evidence="4" key="2">
    <citation type="submission" date="2020-04" db="EMBL/GenBank/DDBJ databases">
        <authorList>
            <consortium name="NCBI Genome Project"/>
        </authorList>
    </citation>
    <scope>NUCLEOTIDE SEQUENCE</scope>
    <source>
        <strain evidence="4">CBS 781.70</strain>
    </source>
</reference>
<sequence>MIPTRALYHHAARITLFSRASCSLCADAKQVLSRVWDRQPFEYQEIDVMKDRKWAVYEFDVPVIHVESNQNGSKETSMAAPKLMHRFSPEQVEDLLKKLGK</sequence>
<dbReference type="InterPro" id="IPR036249">
    <property type="entry name" value="Thioredoxin-like_sf"/>
</dbReference>
<dbReference type="AlphaFoldDB" id="A0A6G1GGI0"/>
<dbReference type="Gene3D" id="3.40.30.10">
    <property type="entry name" value="Glutaredoxin"/>
    <property type="match status" value="1"/>
</dbReference>
<dbReference type="RefSeq" id="XP_033538733.1">
    <property type="nucleotide sequence ID" value="XM_033678437.1"/>
</dbReference>
<dbReference type="InterPro" id="IPR052565">
    <property type="entry name" value="Glutaredoxin-like_YDR286C"/>
</dbReference>
<dbReference type="OrthoDB" id="429967at2759"/>
<keyword evidence="1" id="KW-0249">Electron transport</keyword>
<dbReference type="InterPro" id="IPR008554">
    <property type="entry name" value="Glutaredoxin-like"/>
</dbReference>
<dbReference type="Proteomes" id="UP000504638">
    <property type="component" value="Unplaced"/>
</dbReference>
<evidence type="ECO:0000313" key="3">
    <source>
        <dbReference type="Proteomes" id="UP000504638"/>
    </source>
</evidence>
<dbReference type="EMBL" id="ML975149">
    <property type="protein sequence ID" value="KAF1817102.1"/>
    <property type="molecule type" value="Genomic_DNA"/>
</dbReference>
<dbReference type="PANTHER" id="PTHR33558:SF1">
    <property type="entry name" value="GLUTAREDOXIN-LIKE PROTEIN C5ORF63 HOMOLOG"/>
    <property type="match status" value="1"/>
</dbReference>
<gene>
    <name evidence="2 4" type="ORF">P152DRAFT_453710</name>
</gene>
<evidence type="ECO:0000313" key="2">
    <source>
        <dbReference type="EMBL" id="KAF1817102.1"/>
    </source>
</evidence>
<name>A0A6G1GGI0_9PEZI</name>
<reference evidence="4" key="3">
    <citation type="submission" date="2025-04" db="UniProtKB">
        <authorList>
            <consortium name="RefSeq"/>
        </authorList>
    </citation>
    <scope>IDENTIFICATION</scope>
    <source>
        <strain evidence="4">CBS 781.70</strain>
    </source>
</reference>
<dbReference type="Pfam" id="PF05768">
    <property type="entry name" value="Glrx-like"/>
    <property type="match status" value="1"/>
</dbReference>
<dbReference type="PANTHER" id="PTHR33558">
    <property type="entry name" value="GLUTAREDOXIN-LIKE PROTEIN C5ORF63 HOMOLOG"/>
    <property type="match status" value="1"/>
</dbReference>
<reference evidence="2 4" key="1">
    <citation type="submission" date="2020-01" db="EMBL/GenBank/DDBJ databases">
        <authorList>
            <consortium name="DOE Joint Genome Institute"/>
            <person name="Haridas S."/>
            <person name="Albert R."/>
            <person name="Binder M."/>
            <person name="Bloem J."/>
            <person name="Labutti K."/>
            <person name="Salamov A."/>
            <person name="Andreopoulos B."/>
            <person name="Baker S.E."/>
            <person name="Barry K."/>
            <person name="Bills G."/>
            <person name="Bluhm B.H."/>
            <person name="Cannon C."/>
            <person name="Castanera R."/>
            <person name="Culley D.E."/>
            <person name="Daum C."/>
            <person name="Ezra D."/>
            <person name="Gonzalez J.B."/>
            <person name="Henrissat B."/>
            <person name="Kuo A."/>
            <person name="Liang C."/>
            <person name="Lipzen A."/>
            <person name="Lutzoni F."/>
            <person name="Magnuson J."/>
            <person name="Mondo S."/>
            <person name="Nolan M."/>
            <person name="Ohm R."/>
            <person name="Pangilinan J."/>
            <person name="Park H.-J."/>
            <person name="Ramirez L."/>
            <person name="Alfaro M."/>
            <person name="Sun H."/>
            <person name="Tritt A."/>
            <person name="Yoshinaga Y."/>
            <person name="Zwiers L.-H."/>
            <person name="Turgeon B.G."/>
            <person name="Goodwin S.B."/>
            <person name="Spatafora J.W."/>
            <person name="Crous P.W."/>
            <person name="Grigoriev I.V."/>
        </authorList>
    </citation>
    <scope>NUCLEOTIDE SEQUENCE</scope>
    <source>
        <strain evidence="2 4">CBS 781.70</strain>
    </source>
</reference>
<evidence type="ECO:0000313" key="4">
    <source>
        <dbReference type="RefSeq" id="XP_033538733.1"/>
    </source>
</evidence>
<evidence type="ECO:0000256" key="1">
    <source>
        <dbReference type="RuleBase" id="RU363082"/>
    </source>
</evidence>
<proteinExistence type="inferred from homology"/>
<accession>A0A6G1GGI0</accession>
<keyword evidence="1" id="KW-0813">Transport</keyword>
<dbReference type="SUPFAM" id="SSF52833">
    <property type="entry name" value="Thioredoxin-like"/>
    <property type="match status" value="1"/>
</dbReference>
<dbReference type="GeneID" id="54419007"/>